<comment type="subunit">
    <text evidence="3 8">Homodimer and heterodimers.</text>
</comment>
<evidence type="ECO:0000256" key="3">
    <source>
        <dbReference type="ARBA" id="ARBA00011489"/>
    </source>
</evidence>
<sequence length="197" mass="20841">MGSDETKSTVDTEKSTVPAGGSCTTSKCAWTTQVVLRVFLFAATLTSVIVMVTGKQTKNIFIPGTPFRIPTAKFTNSPALIYFVVALSVACFYSILSTLATVSAMKKPSSCTAMLLLNLAIMDALMVGIVASATGAGGGVAYLGLKGNKDVRWGKICHIYDKFCRHTGGAIAVSLAASIILLLLSIISIFSLYKRIR</sequence>
<evidence type="ECO:0000256" key="8">
    <source>
        <dbReference type="RuleBase" id="RU361233"/>
    </source>
</evidence>
<dbReference type="InterPro" id="IPR006459">
    <property type="entry name" value="CASP/CASPL"/>
</dbReference>
<evidence type="ECO:0000256" key="5">
    <source>
        <dbReference type="ARBA" id="ARBA00022692"/>
    </source>
</evidence>
<protein>
    <recommendedName>
        <fullName evidence="8">CASP-like protein</fullName>
    </recommendedName>
</protein>
<feature type="transmembrane region" description="Helical" evidence="8">
    <location>
        <begin position="170"/>
        <end position="193"/>
    </location>
</feature>
<dbReference type="InterPro" id="IPR006702">
    <property type="entry name" value="CASP_dom"/>
</dbReference>
<evidence type="ECO:0000256" key="2">
    <source>
        <dbReference type="ARBA" id="ARBA00007651"/>
    </source>
</evidence>
<feature type="transmembrane region" description="Helical" evidence="8">
    <location>
        <begin position="34"/>
        <end position="54"/>
    </location>
</feature>
<keyword evidence="4 8" id="KW-1003">Cell membrane</keyword>
<feature type="domain" description="Casparian strip membrane protein" evidence="10">
    <location>
        <begin position="30"/>
        <end position="179"/>
    </location>
</feature>
<dbReference type="GO" id="GO:0005886">
    <property type="term" value="C:plasma membrane"/>
    <property type="evidence" value="ECO:0007669"/>
    <property type="project" value="UniProtKB-SubCell"/>
</dbReference>
<organism evidence="11 12">
    <name type="scientific">Arabis nemorensis</name>
    <dbReference type="NCBI Taxonomy" id="586526"/>
    <lineage>
        <taxon>Eukaryota</taxon>
        <taxon>Viridiplantae</taxon>
        <taxon>Streptophyta</taxon>
        <taxon>Embryophyta</taxon>
        <taxon>Tracheophyta</taxon>
        <taxon>Spermatophyta</taxon>
        <taxon>Magnoliopsida</taxon>
        <taxon>eudicotyledons</taxon>
        <taxon>Gunneridae</taxon>
        <taxon>Pentapetalae</taxon>
        <taxon>rosids</taxon>
        <taxon>malvids</taxon>
        <taxon>Brassicales</taxon>
        <taxon>Brassicaceae</taxon>
        <taxon>Arabideae</taxon>
        <taxon>Arabis</taxon>
    </lineage>
</organism>
<dbReference type="PANTHER" id="PTHR36488">
    <property type="entry name" value="CASP-LIKE PROTEIN 1U1"/>
    <property type="match status" value="1"/>
</dbReference>
<comment type="subcellular location">
    <subcellularLocation>
        <location evidence="1 8">Cell membrane</location>
        <topology evidence="1 8">Multi-pass membrane protein</topology>
    </subcellularLocation>
</comment>
<keyword evidence="12" id="KW-1185">Reference proteome</keyword>
<feature type="compositionally biased region" description="Basic and acidic residues" evidence="9">
    <location>
        <begin position="1"/>
        <end position="14"/>
    </location>
</feature>
<accession>A0A565BI38</accession>
<dbReference type="AlphaFoldDB" id="A0A565BI38"/>
<evidence type="ECO:0000313" key="11">
    <source>
        <dbReference type="EMBL" id="VVB01027.1"/>
    </source>
</evidence>
<feature type="transmembrane region" description="Helical" evidence="8">
    <location>
        <begin position="80"/>
        <end position="103"/>
    </location>
</feature>
<dbReference type="Pfam" id="PF04535">
    <property type="entry name" value="CASP_dom"/>
    <property type="match status" value="1"/>
</dbReference>
<dbReference type="PANTHER" id="PTHR36488:SF8">
    <property type="entry name" value="CASP-LIKE PROTEIN 1U1"/>
    <property type="match status" value="1"/>
</dbReference>
<keyword evidence="5 8" id="KW-0812">Transmembrane</keyword>
<keyword evidence="6 8" id="KW-1133">Transmembrane helix</keyword>
<evidence type="ECO:0000313" key="12">
    <source>
        <dbReference type="Proteomes" id="UP000489600"/>
    </source>
</evidence>
<feature type="transmembrane region" description="Helical" evidence="8">
    <location>
        <begin position="115"/>
        <end position="143"/>
    </location>
</feature>
<dbReference type="EMBL" id="CABITT030000004">
    <property type="protein sequence ID" value="VVB01027.1"/>
    <property type="molecule type" value="Genomic_DNA"/>
</dbReference>
<dbReference type="NCBIfam" id="TIGR01569">
    <property type="entry name" value="A_tha_TIGR01569"/>
    <property type="match status" value="1"/>
</dbReference>
<name>A0A565BI38_9BRAS</name>
<dbReference type="Proteomes" id="UP000489600">
    <property type="component" value="Unassembled WGS sequence"/>
</dbReference>
<comment type="similarity">
    <text evidence="2 8">Belongs to the Casparian strip membrane proteins (CASP) family.</text>
</comment>
<evidence type="ECO:0000256" key="9">
    <source>
        <dbReference type="SAM" id="MobiDB-lite"/>
    </source>
</evidence>
<feature type="region of interest" description="Disordered" evidence="9">
    <location>
        <begin position="1"/>
        <end position="22"/>
    </location>
</feature>
<evidence type="ECO:0000256" key="4">
    <source>
        <dbReference type="ARBA" id="ARBA00022475"/>
    </source>
</evidence>
<proteinExistence type="inferred from homology"/>
<keyword evidence="7 8" id="KW-0472">Membrane</keyword>
<reference evidence="11" key="1">
    <citation type="submission" date="2019-07" db="EMBL/GenBank/DDBJ databases">
        <authorList>
            <person name="Dittberner H."/>
        </authorList>
    </citation>
    <scope>NUCLEOTIDE SEQUENCE [LARGE SCALE GENOMIC DNA]</scope>
</reference>
<dbReference type="OrthoDB" id="1926504at2759"/>
<evidence type="ECO:0000256" key="1">
    <source>
        <dbReference type="ARBA" id="ARBA00004651"/>
    </source>
</evidence>
<evidence type="ECO:0000259" key="10">
    <source>
        <dbReference type="Pfam" id="PF04535"/>
    </source>
</evidence>
<dbReference type="InterPro" id="IPR044173">
    <property type="entry name" value="CASPL"/>
</dbReference>
<evidence type="ECO:0000256" key="6">
    <source>
        <dbReference type="ARBA" id="ARBA00022989"/>
    </source>
</evidence>
<gene>
    <name evidence="11" type="ORF">ANE_LOCUS11471</name>
</gene>
<evidence type="ECO:0000256" key="7">
    <source>
        <dbReference type="ARBA" id="ARBA00023136"/>
    </source>
</evidence>
<comment type="caution">
    <text evidence="11">The sequence shown here is derived from an EMBL/GenBank/DDBJ whole genome shotgun (WGS) entry which is preliminary data.</text>
</comment>